<keyword evidence="4 13" id="KW-0645">Protease</keyword>
<dbReference type="InterPro" id="IPR051487">
    <property type="entry name" value="Ser/Thr_Proteases_Immune/Dev"/>
</dbReference>
<dbReference type="VEuPathDB" id="VectorBase:AFUN2_005452"/>
<dbReference type="InterPro" id="IPR001254">
    <property type="entry name" value="Trypsin_dom"/>
</dbReference>
<dbReference type="Gene3D" id="2.40.10.10">
    <property type="entry name" value="Trypsin-like serine proteases"/>
    <property type="match status" value="2"/>
</dbReference>
<protein>
    <recommendedName>
        <fullName evidence="14">CLIP domain-containing serine protease</fullName>
        <ecNumber evidence="13">3.4.21.-</ecNumber>
    </recommendedName>
</protein>
<feature type="chain" id="PRO_5023973549" description="CLIP domain-containing serine protease" evidence="14">
    <location>
        <begin position="28"/>
        <end position="358"/>
    </location>
</feature>
<reference evidence="17" key="1">
    <citation type="submission" date="2020-05" db="UniProtKB">
        <authorList>
            <consortium name="EnsemblMetazoa"/>
        </authorList>
    </citation>
    <scope>IDENTIFICATION</scope>
    <source>
        <strain evidence="17">FUMOZ</strain>
    </source>
</reference>
<comment type="domain">
    <text evidence="14">The clip domain consists of 35-55 residues which are 'knitted' together usually by 3 conserved disulfide bonds forming a clip-like compact structure.</text>
</comment>
<dbReference type="InterPro" id="IPR009003">
    <property type="entry name" value="Peptidase_S1_PA"/>
</dbReference>
<name>A0A4Y0BP00_ANOFN</name>
<evidence type="ECO:0000256" key="9">
    <source>
        <dbReference type="ARBA" id="ARBA00023145"/>
    </source>
</evidence>
<evidence type="ECO:0000256" key="4">
    <source>
        <dbReference type="ARBA" id="ARBA00022670"/>
    </source>
</evidence>
<keyword evidence="8" id="KW-0391">Immunity</keyword>
<organism evidence="17">
    <name type="scientific">Anopheles funestus</name>
    <name type="common">African malaria mosquito</name>
    <dbReference type="NCBI Taxonomy" id="62324"/>
    <lineage>
        <taxon>Eukaryota</taxon>
        <taxon>Metazoa</taxon>
        <taxon>Ecdysozoa</taxon>
        <taxon>Arthropoda</taxon>
        <taxon>Hexapoda</taxon>
        <taxon>Insecta</taxon>
        <taxon>Pterygota</taxon>
        <taxon>Neoptera</taxon>
        <taxon>Endopterygota</taxon>
        <taxon>Diptera</taxon>
        <taxon>Nematocera</taxon>
        <taxon>Culicoidea</taxon>
        <taxon>Culicidae</taxon>
        <taxon>Anophelinae</taxon>
        <taxon>Anopheles</taxon>
    </lineage>
</organism>
<dbReference type="InterPro" id="IPR043504">
    <property type="entry name" value="Peptidase_S1_PA_chymotrypsin"/>
</dbReference>
<dbReference type="InterPro" id="IPR001314">
    <property type="entry name" value="Peptidase_S1A"/>
</dbReference>
<dbReference type="GO" id="GO:0004252">
    <property type="term" value="F:serine-type endopeptidase activity"/>
    <property type="evidence" value="ECO:0007669"/>
    <property type="project" value="UniProtKB-UniRule"/>
</dbReference>
<keyword evidence="3" id="KW-0399">Innate immunity</keyword>
<feature type="domain" description="Peptidase S1" evidence="15">
    <location>
        <begin position="109"/>
        <end position="358"/>
    </location>
</feature>
<dbReference type="EnsemblMetazoa" id="AFUN020209-RA">
    <property type="protein sequence ID" value="AFUN020209-PA"/>
    <property type="gene ID" value="AFUN020209"/>
</dbReference>
<dbReference type="CDD" id="cd00190">
    <property type="entry name" value="Tryp_SPc"/>
    <property type="match status" value="1"/>
</dbReference>
<evidence type="ECO:0000256" key="5">
    <source>
        <dbReference type="ARBA" id="ARBA00022729"/>
    </source>
</evidence>
<proteinExistence type="inferred from homology"/>
<evidence type="ECO:0000256" key="8">
    <source>
        <dbReference type="ARBA" id="ARBA00022859"/>
    </source>
</evidence>
<evidence type="ECO:0000259" key="15">
    <source>
        <dbReference type="PROSITE" id="PS50240"/>
    </source>
</evidence>
<dbReference type="InterPro" id="IPR022700">
    <property type="entry name" value="CLIP"/>
</dbReference>
<sequence length="358" mass="40273">MSHRVNLYRWSFPLVGLVCLVVQNVVALELGESCVNPAGQSGKCILFRECEPLVDIYNKPIKTHEDTEFLTQSQCGMLQWKSLVCCAASSQRSSLPEPPHCGVPLFDRLLSGQPTQINEFPWTALIEFQMYNGSFSFHCGGTLINERYVVTAAHCMMSTRRLWKVHRVRLGEWNLAKVKDCQDGICSNAPIDMDIEKIVVHKYFLPCSDNKAHDIALIRFTRPVQYSETIRPICLPLSESLRYHNHVGKKSYVAGWGKTETDMASEKKMVVDLNIMRLQKCESFHRVSLNATHMCAGGMLEHGTCVGDSGGPLMRQHESSWYLIGVNSFGPSNCGTAGVPSVYTKVAKYVDWIQDNIY</sequence>
<evidence type="ECO:0000256" key="12">
    <source>
        <dbReference type="ARBA" id="ARBA00024195"/>
    </source>
</evidence>
<dbReference type="InterPro" id="IPR018114">
    <property type="entry name" value="TRYPSIN_HIS"/>
</dbReference>
<evidence type="ECO:0000259" key="16">
    <source>
        <dbReference type="PROSITE" id="PS51888"/>
    </source>
</evidence>
<feature type="domain" description="Clip" evidence="16">
    <location>
        <begin position="33"/>
        <end position="86"/>
    </location>
</feature>
<keyword evidence="6 13" id="KW-0378">Hydrolase</keyword>
<evidence type="ECO:0000256" key="6">
    <source>
        <dbReference type="ARBA" id="ARBA00022801"/>
    </source>
</evidence>
<dbReference type="InterPro" id="IPR038565">
    <property type="entry name" value="CLIP_sf"/>
</dbReference>
<dbReference type="PROSITE" id="PS00135">
    <property type="entry name" value="TRYPSIN_SER"/>
    <property type="match status" value="1"/>
</dbReference>
<dbReference type="PROSITE" id="PS51888">
    <property type="entry name" value="CLIP"/>
    <property type="match status" value="1"/>
</dbReference>
<accession>A0A4Y0BP00</accession>
<dbReference type="STRING" id="62324.A0A4Y0BP00"/>
<evidence type="ECO:0000256" key="2">
    <source>
        <dbReference type="ARBA" id="ARBA00022525"/>
    </source>
</evidence>
<evidence type="ECO:0000313" key="17">
    <source>
        <dbReference type="EnsemblMetazoa" id="AFUN020209-PA"/>
    </source>
</evidence>
<dbReference type="FunFam" id="2.40.10.10:FF:000146">
    <property type="entry name" value="Serine protease 53"/>
    <property type="match status" value="1"/>
</dbReference>
<evidence type="ECO:0000256" key="11">
    <source>
        <dbReference type="ARBA" id="ARBA00023180"/>
    </source>
</evidence>
<keyword evidence="2 14" id="KW-0964">Secreted</keyword>
<dbReference type="InterPro" id="IPR033116">
    <property type="entry name" value="TRYPSIN_SER"/>
</dbReference>
<dbReference type="SMART" id="SM00020">
    <property type="entry name" value="Tryp_SPc"/>
    <property type="match status" value="1"/>
</dbReference>
<dbReference type="GO" id="GO:0045087">
    <property type="term" value="P:innate immune response"/>
    <property type="evidence" value="ECO:0007669"/>
    <property type="project" value="UniProtKB-KW"/>
</dbReference>
<keyword evidence="10" id="KW-1015">Disulfide bond</keyword>
<keyword evidence="11" id="KW-0325">Glycoprotein</keyword>
<evidence type="ECO:0000256" key="14">
    <source>
        <dbReference type="RuleBase" id="RU366078"/>
    </source>
</evidence>
<comment type="subcellular location">
    <subcellularLocation>
        <location evidence="1 14">Secreted</location>
    </subcellularLocation>
</comment>
<feature type="signal peptide" evidence="14">
    <location>
        <begin position="1"/>
        <end position="27"/>
    </location>
</feature>
<evidence type="ECO:0000256" key="7">
    <source>
        <dbReference type="ARBA" id="ARBA00022825"/>
    </source>
</evidence>
<keyword evidence="9" id="KW-0865">Zymogen</keyword>
<dbReference type="EC" id="3.4.21.-" evidence="13"/>
<dbReference type="PRINTS" id="PR00722">
    <property type="entry name" value="CHYMOTRYPSIN"/>
</dbReference>
<dbReference type="SUPFAM" id="SSF50494">
    <property type="entry name" value="Trypsin-like serine proteases"/>
    <property type="match status" value="1"/>
</dbReference>
<evidence type="ECO:0000256" key="10">
    <source>
        <dbReference type="ARBA" id="ARBA00023157"/>
    </source>
</evidence>
<dbReference type="GO" id="GO:0006508">
    <property type="term" value="P:proteolysis"/>
    <property type="evidence" value="ECO:0007669"/>
    <property type="project" value="UniProtKB-KW"/>
</dbReference>
<dbReference type="AlphaFoldDB" id="A0A4Y0BP00"/>
<dbReference type="Gene3D" id="3.30.1640.30">
    <property type="match status" value="1"/>
</dbReference>
<keyword evidence="7 13" id="KW-0720">Serine protease</keyword>
<dbReference type="Pfam" id="PF00089">
    <property type="entry name" value="Trypsin"/>
    <property type="match status" value="1"/>
</dbReference>
<dbReference type="SMART" id="SM00680">
    <property type="entry name" value="CLIP"/>
    <property type="match status" value="1"/>
</dbReference>
<dbReference type="VEuPathDB" id="VectorBase:AFUN020209"/>
<dbReference type="PROSITE" id="PS50240">
    <property type="entry name" value="TRYPSIN_DOM"/>
    <property type="match status" value="1"/>
</dbReference>
<keyword evidence="5 14" id="KW-0732">Signal</keyword>
<comment type="similarity">
    <text evidence="12 14">Belongs to the peptidase S1 family. CLIP subfamily.</text>
</comment>
<evidence type="ECO:0000256" key="1">
    <source>
        <dbReference type="ARBA" id="ARBA00004613"/>
    </source>
</evidence>
<dbReference type="Pfam" id="PF12032">
    <property type="entry name" value="CLIP"/>
    <property type="match status" value="1"/>
</dbReference>
<evidence type="ECO:0000256" key="13">
    <source>
        <dbReference type="RuleBase" id="RU363034"/>
    </source>
</evidence>
<dbReference type="PANTHER" id="PTHR24256">
    <property type="entry name" value="TRYPTASE-RELATED"/>
    <property type="match status" value="1"/>
</dbReference>
<dbReference type="PROSITE" id="PS00134">
    <property type="entry name" value="TRYPSIN_HIS"/>
    <property type="match status" value="1"/>
</dbReference>
<dbReference type="GO" id="GO:0005576">
    <property type="term" value="C:extracellular region"/>
    <property type="evidence" value="ECO:0007669"/>
    <property type="project" value="UniProtKB-SubCell"/>
</dbReference>
<evidence type="ECO:0000256" key="3">
    <source>
        <dbReference type="ARBA" id="ARBA00022588"/>
    </source>
</evidence>